<dbReference type="GO" id="GO:0016020">
    <property type="term" value="C:membrane"/>
    <property type="evidence" value="ECO:0007669"/>
    <property type="project" value="UniProtKB-SubCell"/>
</dbReference>
<evidence type="ECO:0000256" key="6">
    <source>
        <dbReference type="ARBA" id="ARBA00023180"/>
    </source>
</evidence>
<evidence type="ECO:0000256" key="1">
    <source>
        <dbReference type="ARBA" id="ARBA00004370"/>
    </source>
</evidence>
<feature type="transmembrane region" description="Helical" evidence="7">
    <location>
        <begin position="27"/>
        <end position="48"/>
    </location>
</feature>
<comment type="caution">
    <text evidence="8">The sequence shown here is derived from an EMBL/GenBank/DDBJ whole genome shotgun (WGS) entry which is preliminary data.</text>
</comment>
<keyword evidence="9" id="KW-1185">Reference proteome</keyword>
<keyword evidence="5 7" id="KW-0472">Membrane</keyword>
<dbReference type="GO" id="GO:0005044">
    <property type="term" value="F:scavenger receptor activity"/>
    <property type="evidence" value="ECO:0007669"/>
    <property type="project" value="TreeGrafter"/>
</dbReference>
<dbReference type="Proteomes" id="UP000683360">
    <property type="component" value="Unassembled WGS sequence"/>
</dbReference>
<dbReference type="AlphaFoldDB" id="A0A8S3STT0"/>
<evidence type="ECO:0000256" key="2">
    <source>
        <dbReference type="ARBA" id="ARBA00010532"/>
    </source>
</evidence>
<evidence type="ECO:0000256" key="3">
    <source>
        <dbReference type="ARBA" id="ARBA00022692"/>
    </source>
</evidence>
<accession>A0A8S3STT0</accession>
<dbReference type="Pfam" id="PF01130">
    <property type="entry name" value="CD36"/>
    <property type="match status" value="1"/>
</dbReference>
<dbReference type="PANTHER" id="PTHR11923">
    <property type="entry name" value="SCAVENGER RECEPTOR CLASS B TYPE-1 SR-B1"/>
    <property type="match status" value="1"/>
</dbReference>
<evidence type="ECO:0000313" key="9">
    <source>
        <dbReference type="Proteomes" id="UP000683360"/>
    </source>
</evidence>
<protein>
    <submittedName>
        <fullName evidence="8">Uncharacterized protein</fullName>
    </submittedName>
</protein>
<dbReference type="EMBL" id="CAJPWZ010001792">
    <property type="protein sequence ID" value="CAG2223845.1"/>
    <property type="molecule type" value="Genomic_DNA"/>
</dbReference>
<dbReference type="PANTHER" id="PTHR11923:SF51">
    <property type="entry name" value="LYSOSOME MEMBRANE PROTEIN 2"/>
    <property type="match status" value="1"/>
</dbReference>
<name>A0A8S3STT0_MYTED</name>
<gene>
    <name evidence="8" type="ORF">MEDL_37074</name>
</gene>
<evidence type="ECO:0000313" key="8">
    <source>
        <dbReference type="EMBL" id="CAG2223845.1"/>
    </source>
</evidence>
<evidence type="ECO:0000256" key="5">
    <source>
        <dbReference type="ARBA" id="ARBA00023136"/>
    </source>
</evidence>
<dbReference type="OrthoDB" id="18585at2759"/>
<organism evidence="8 9">
    <name type="scientific">Mytilus edulis</name>
    <name type="common">Blue mussel</name>
    <dbReference type="NCBI Taxonomy" id="6550"/>
    <lineage>
        <taxon>Eukaryota</taxon>
        <taxon>Metazoa</taxon>
        <taxon>Spiralia</taxon>
        <taxon>Lophotrochozoa</taxon>
        <taxon>Mollusca</taxon>
        <taxon>Bivalvia</taxon>
        <taxon>Autobranchia</taxon>
        <taxon>Pteriomorphia</taxon>
        <taxon>Mytilida</taxon>
        <taxon>Mytiloidea</taxon>
        <taxon>Mytilidae</taxon>
        <taxon>Mytilinae</taxon>
        <taxon>Mytilus</taxon>
    </lineage>
</organism>
<comment type="similarity">
    <text evidence="2">Belongs to the CD36 family.</text>
</comment>
<comment type="subcellular location">
    <subcellularLocation>
        <location evidence="1">Membrane</location>
    </subcellularLocation>
</comment>
<dbReference type="InterPro" id="IPR002159">
    <property type="entry name" value="CD36_fam"/>
</dbReference>
<reference evidence="8" key="1">
    <citation type="submission" date="2021-03" db="EMBL/GenBank/DDBJ databases">
        <authorList>
            <person name="Bekaert M."/>
        </authorList>
    </citation>
    <scope>NUCLEOTIDE SEQUENCE</scope>
</reference>
<dbReference type="PRINTS" id="PR01609">
    <property type="entry name" value="CD36FAMILY"/>
</dbReference>
<keyword evidence="4 7" id="KW-1133">Transmembrane helix</keyword>
<keyword evidence="3 7" id="KW-0812">Transmembrane</keyword>
<evidence type="ECO:0000256" key="7">
    <source>
        <dbReference type="SAM" id="Phobius"/>
    </source>
</evidence>
<keyword evidence="6" id="KW-0325">Glycoprotein</keyword>
<evidence type="ECO:0000256" key="4">
    <source>
        <dbReference type="ARBA" id="ARBA00022989"/>
    </source>
</evidence>
<dbReference type="GO" id="GO:0005737">
    <property type="term" value="C:cytoplasm"/>
    <property type="evidence" value="ECO:0007669"/>
    <property type="project" value="TreeGrafter"/>
</dbReference>
<feature type="transmembrane region" description="Helical" evidence="7">
    <location>
        <begin position="629"/>
        <end position="651"/>
    </location>
</feature>
<proteinExistence type="inferred from homology"/>
<sequence length="674" mass="77893">MPNRSFWIEAKESLEQNAKTMPMSSRILGIGVIFVAFIVLSIGLIVGLKFPGFVEDRIKEDQCVVSEEYSHYNQWEFDEQWIRYEKLYFWNITNRHNILLSGAVPSLEKCGPYIYKKTARKVNVVFRDGYVSFKYLISFIFDEDKTQQECGINCKSSDEIIMLDTEKIEEIGTFKSSEDYLLGNIPEWINSKIEELSVRQTNISENVFSLLGLLNNTANTENSMDHLVKNISFGRWIGKNDTEQKIMINNIRNNTDFSETEMTRLYNTLSSAQVMGLPLTQETTETCRTFVHTNTCSQHLIILNSSTPGLLYPSFEDNNLKYYNFRNICGLLLFIQSINESNINCFLSVTEWLSELFCFTNDTDCRSLMLDNVYISNFLLTLKDFVFYSLYDKVINWSAIEHRNNLFKISSIKELVIGYDSSSGYVYGELTKNMTREVSQRFGLSVRLSTCILDRHSGNNMMLYNYQNSDISTANQHSIYNTYFIQPLEDLKTCTSQTPAVNSFLHFSEEFACAVYFKQNKIIEYSGINLFKYISDVRCPLNSDVPCCNFIESFIDIEPLSGKIWRKTLCRQKKISFFKYGTVTDNVYRLNISNYSFSTFLRESRIEISSSDVARFKTRIEQMLDASCVGMISLTVIASGVFILAVCILCWPQAKRKVHPFILERSHDLAHSRL</sequence>